<keyword evidence="2" id="KW-0645">Protease</keyword>
<dbReference type="InterPro" id="IPR038765">
    <property type="entry name" value="Papain-like_cys_pep_sf"/>
</dbReference>
<dbReference type="GO" id="GO:0006508">
    <property type="term" value="P:proteolysis"/>
    <property type="evidence" value="ECO:0007669"/>
    <property type="project" value="UniProtKB-KW"/>
</dbReference>
<reference evidence="2" key="2">
    <citation type="journal article" date="2021" name="PeerJ">
        <title>Extensive microbial diversity within the chicken gut microbiome revealed by metagenomics and culture.</title>
        <authorList>
            <person name="Gilroy R."/>
            <person name="Ravi A."/>
            <person name="Getino M."/>
            <person name="Pursley I."/>
            <person name="Horton D.L."/>
            <person name="Alikhan N.F."/>
            <person name="Baker D."/>
            <person name="Gharbi K."/>
            <person name="Hall N."/>
            <person name="Watson M."/>
            <person name="Adriaenssens E.M."/>
            <person name="Foster-Nyarko E."/>
            <person name="Jarju S."/>
            <person name="Secka A."/>
            <person name="Antonio M."/>
            <person name="Oren A."/>
            <person name="Chaudhuri R.R."/>
            <person name="La Ragione R."/>
            <person name="Hildebrand F."/>
            <person name="Pallen M.J."/>
        </authorList>
    </citation>
    <scope>NUCLEOTIDE SEQUENCE</scope>
    <source>
        <strain evidence="2">B3-1481</strain>
    </source>
</reference>
<feature type="chain" id="PRO_5038768130" evidence="1">
    <location>
        <begin position="24"/>
        <end position="514"/>
    </location>
</feature>
<dbReference type="Proteomes" id="UP000823769">
    <property type="component" value="Unassembled WGS sequence"/>
</dbReference>
<dbReference type="InterPro" id="IPR025660">
    <property type="entry name" value="Pept_his_AS"/>
</dbReference>
<protein>
    <submittedName>
        <fullName evidence="2">Thiol protease</fullName>
    </submittedName>
</protein>
<dbReference type="EMBL" id="JADILW010000107">
    <property type="protein sequence ID" value="MBO8480851.1"/>
    <property type="molecule type" value="Genomic_DNA"/>
</dbReference>
<feature type="signal peptide" evidence="1">
    <location>
        <begin position="1"/>
        <end position="23"/>
    </location>
</feature>
<dbReference type="PROSITE" id="PS00639">
    <property type="entry name" value="THIOL_PROTEASE_HIS"/>
    <property type="match status" value="1"/>
</dbReference>
<comment type="caution">
    <text evidence="2">The sequence shown here is derived from an EMBL/GenBank/DDBJ whole genome shotgun (WGS) entry which is preliminary data.</text>
</comment>
<gene>
    <name evidence="2" type="ORF">IAB76_07090</name>
</gene>
<organism evidence="2 3">
    <name type="scientific">Candidatus Cryptobacteroides avistercoris</name>
    <dbReference type="NCBI Taxonomy" id="2840758"/>
    <lineage>
        <taxon>Bacteria</taxon>
        <taxon>Pseudomonadati</taxon>
        <taxon>Bacteroidota</taxon>
        <taxon>Bacteroidia</taxon>
        <taxon>Bacteroidales</taxon>
        <taxon>Candidatus Cryptobacteroides</taxon>
    </lineage>
</organism>
<dbReference type="Gene3D" id="3.90.70.10">
    <property type="entry name" value="Cysteine proteinases"/>
    <property type="match status" value="1"/>
</dbReference>
<proteinExistence type="predicted"/>
<evidence type="ECO:0000313" key="3">
    <source>
        <dbReference type="Proteomes" id="UP000823769"/>
    </source>
</evidence>
<keyword evidence="2" id="KW-0378">Hydrolase</keyword>
<dbReference type="SUPFAM" id="SSF54001">
    <property type="entry name" value="Cysteine proteinases"/>
    <property type="match status" value="1"/>
</dbReference>
<sequence length="514" mass="56679">MSWKFKICAFAALVLIAATELSAQNGVLLPQFANETEASELYSGVRTVRWTAPADELTPPPSVDNSTSAAFPPIFNQIGGSCAQAATIGYMFTYEVNSLLGRSADIPENRFSYLYSWNFINGGRDEGSLSWDGILLSKYSGIMSEADFPVQTSAYSFRWASGYDKYFRAMHYRVKAFEYMDAGSADGVLALKRYLYDGGERGGKGKVAVFSSASIGWKMDDSYDGPSQTGYHSILLGLPVDGAHAMTIVGYDDTVECRFPDKTTRGAFIVVNSWGTFMHDDGRYYLPYRFFEEEQDAKYILSKEVVGIDVEYVEPVLAFSAGVDYTSRDDLSFSVGAAPEAWAESPETVWEVNIARNQGGDYPMQGSGFDSEIEFGFDASPIADEAFAMEDVTWFLGVTRNVRGSEGGSGRVTSFKVYDYRGGEDNPTVHTAVLPEDSGIRSGTNWYALRTAEPETTSASPVEWLKTDGQPVKATFIVRTADGGYAKVRFSEYDRKNGKINLRYVYTSDSHLGH</sequence>
<dbReference type="AlphaFoldDB" id="A0A9D9IZB4"/>
<dbReference type="GO" id="GO:0008233">
    <property type="term" value="F:peptidase activity"/>
    <property type="evidence" value="ECO:0007669"/>
    <property type="project" value="UniProtKB-KW"/>
</dbReference>
<evidence type="ECO:0000256" key="1">
    <source>
        <dbReference type="SAM" id="SignalP"/>
    </source>
</evidence>
<accession>A0A9D9IZB4</accession>
<dbReference type="CDD" id="cd02619">
    <property type="entry name" value="Peptidase_C1"/>
    <property type="match status" value="1"/>
</dbReference>
<evidence type="ECO:0000313" key="2">
    <source>
        <dbReference type="EMBL" id="MBO8480851.1"/>
    </source>
</evidence>
<keyword evidence="1" id="KW-0732">Signal</keyword>
<reference evidence="2" key="1">
    <citation type="submission" date="2020-10" db="EMBL/GenBank/DDBJ databases">
        <authorList>
            <person name="Gilroy R."/>
        </authorList>
    </citation>
    <scope>NUCLEOTIDE SEQUENCE</scope>
    <source>
        <strain evidence="2">B3-1481</strain>
    </source>
</reference>
<name>A0A9D9IZB4_9BACT</name>